<dbReference type="EMBL" id="CP021422">
    <property type="protein sequence ID" value="ASB42202.1"/>
    <property type="molecule type" value="Genomic_DNA"/>
</dbReference>
<keyword evidence="3" id="KW-0479">Metal-binding</keyword>
<evidence type="ECO:0000256" key="9">
    <source>
        <dbReference type="ARBA" id="ARBA00044145"/>
    </source>
</evidence>
<reference evidence="13 15" key="3">
    <citation type="submission" date="2020-11" db="EMBL/GenBank/DDBJ databases">
        <title>Closed and high quality bacterial genomes of the OMM12 community.</title>
        <authorList>
            <person name="Marbouty M."/>
            <person name="Lamy-Besnier Q."/>
            <person name="Debarbieux L."/>
            <person name="Koszul R."/>
        </authorList>
    </citation>
    <scope>NUCLEOTIDE SEQUENCE [LARGE SCALE GENOMIC DNA]</scope>
    <source>
        <strain evidence="13 15">KB18</strain>
    </source>
</reference>
<evidence type="ECO:0000256" key="4">
    <source>
        <dbReference type="ARBA" id="ARBA00022741"/>
    </source>
</evidence>
<evidence type="ECO:0000256" key="7">
    <source>
        <dbReference type="ARBA" id="ARBA00023080"/>
    </source>
</evidence>
<evidence type="ECO:0000256" key="2">
    <source>
        <dbReference type="ARBA" id="ARBA00022695"/>
    </source>
</evidence>
<keyword evidence="8" id="KW-0051">Antiviral defense</keyword>
<keyword evidence="2" id="KW-0548">Nucleotidyltransferase</keyword>
<dbReference type="KEGG" id="amur:ADH66_16960"/>
<evidence type="ECO:0000256" key="3">
    <source>
        <dbReference type="ARBA" id="ARBA00022723"/>
    </source>
</evidence>
<dbReference type="InterPro" id="IPR048445">
    <property type="entry name" value="DncV-like_NTFase"/>
</dbReference>
<evidence type="ECO:0000313" key="12">
    <source>
        <dbReference type="EMBL" id="ASB42202.1"/>
    </source>
</evidence>
<reference evidence="14" key="2">
    <citation type="submission" date="2017-05" db="EMBL/GenBank/DDBJ databases">
        <title>Improved OligoMM genomes.</title>
        <authorList>
            <person name="Garzetti D."/>
        </authorList>
    </citation>
    <scope>NUCLEOTIDE SEQUENCE [LARGE SCALE GENOMIC DNA]</scope>
    <source>
        <strain evidence="14">KB18</strain>
    </source>
</reference>
<dbReference type="GO" id="GO:0009117">
    <property type="term" value="P:nucleotide metabolic process"/>
    <property type="evidence" value="ECO:0007669"/>
    <property type="project" value="UniProtKB-KW"/>
</dbReference>
<keyword evidence="5" id="KW-0067">ATP-binding</keyword>
<dbReference type="InterPro" id="IPR006116">
    <property type="entry name" value="NT_2-5OAS_ClassI-CCAase"/>
</dbReference>
<dbReference type="GO" id="GO:0016779">
    <property type="term" value="F:nucleotidyltransferase activity"/>
    <property type="evidence" value="ECO:0007669"/>
    <property type="project" value="UniProtKB-KW"/>
</dbReference>
<dbReference type="Proteomes" id="UP000596035">
    <property type="component" value="Chromosome"/>
</dbReference>
<dbReference type="EMBL" id="CP065321">
    <property type="protein sequence ID" value="QQR31477.1"/>
    <property type="molecule type" value="Genomic_DNA"/>
</dbReference>
<evidence type="ECO:0000259" key="11">
    <source>
        <dbReference type="Pfam" id="PF21654"/>
    </source>
</evidence>
<evidence type="ECO:0000256" key="8">
    <source>
        <dbReference type="ARBA" id="ARBA00023118"/>
    </source>
</evidence>
<keyword evidence="1" id="KW-0808">Transferase</keyword>
<name>A0A1Z2XUT7_9FIRM</name>
<comment type="catalytic activity">
    <reaction evidence="10">
        <text>GTP + ATP = 3',3'-cGAMP + 2 diphosphate</text>
        <dbReference type="Rhea" id="RHEA:35647"/>
        <dbReference type="ChEBI" id="CHEBI:30616"/>
        <dbReference type="ChEBI" id="CHEBI:33019"/>
        <dbReference type="ChEBI" id="CHEBI:37565"/>
        <dbReference type="ChEBI" id="CHEBI:71501"/>
    </reaction>
    <physiologicalReaction direction="left-to-right" evidence="10">
        <dbReference type="Rhea" id="RHEA:35648"/>
    </physiologicalReaction>
</comment>
<dbReference type="CDD" id="cd05400">
    <property type="entry name" value="NT_2-5OAS_ClassI-CCAase"/>
    <property type="match status" value="1"/>
</dbReference>
<keyword evidence="4" id="KW-0547">Nucleotide-binding</keyword>
<dbReference type="Proteomes" id="UP000196710">
    <property type="component" value="Chromosome"/>
</dbReference>
<sequence length="397" mass="45350">MQVIESLDITPTMFDNATDKYQAIAKFLASKGVDADIYPQGSFALGTVVRPVTRTPDAGYDLDLICQLRKDREEQSPGELRSEVERILKDSELYGGKLELFDQCITIHYADVGKVSFSIDVVPAANESDINKQRLVEKSQVPMLIRSSIAIPMYQEKVYTWATNNPKGYREWFEEINRPFLAVVSEKQRRALFESNARVYASIEDIPDSHLRSAVQRVIQILKAHRNVHFSHLKDGDVLKPISAILSTIAAQVAQPMNPWTSVFDLLKAVLEDFHTYGHYRNPNMTEKVFTETYVGKSLIARRNREWILENPANPEDNLVDKWNENPDAAQAFFNWIDVAYKDLTMAFDLKDNEFRAKMDSAFGESTVSKVWGSKYRQSAPRIITSSNAMPKPWRMQ</sequence>
<protein>
    <recommendedName>
        <fullName evidence="9">Cyclic GMP-AMP synthase</fullName>
    </recommendedName>
</protein>
<gene>
    <name evidence="12" type="ORF">ADH66_16960</name>
    <name evidence="13" type="ORF">I5Q82_07350</name>
</gene>
<dbReference type="Pfam" id="PF21654">
    <property type="entry name" value="DncV-like_NTFase"/>
    <property type="match status" value="1"/>
</dbReference>
<evidence type="ECO:0000256" key="6">
    <source>
        <dbReference type="ARBA" id="ARBA00022842"/>
    </source>
</evidence>
<evidence type="ECO:0000313" key="15">
    <source>
        <dbReference type="Proteomes" id="UP000596035"/>
    </source>
</evidence>
<proteinExistence type="predicted"/>
<evidence type="ECO:0000313" key="14">
    <source>
        <dbReference type="Proteomes" id="UP000196710"/>
    </source>
</evidence>
<dbReference type="GO" id="GO:0005524">
    <property type="term" value="F:ATP binding"/>
    <property type="evidence" value="ECO:0007669"/>
    <property type="project" value="UniProtKB-KW"/>
</dbReference>
<evidence type="ECO:0000256" key="1">
    <source>
        <dbReference type="ARBA" id="ARBA00022679"/>
    </source>
</evidence>
<keyword evidence="6" id="KW-0460">Magnesium</keyword>
<evidence type="ECO:0000256" key="10">
    <source>
        <dbReference type="ARBA" id="ARBA00048304"/>
    </source>
</evidence>
<evidence type="ECO:0000313" key="13">
    <source>
        <dbReference type="EMBL" id="QQR31477.1"/>
    </source>
</evidence>
<dbReference type="GO" id="GO:0046872">
    <property type="term" value="F:metal ion binding"/>
    <property type="evidence" value="ECO:0007669"/>
    <property type="project" value="UniProtKB-KW"/>
</dbReference>
<organism evidence="13 15">
    <name type="scientific">Acutalibacter muris</name>
    <dbReference type="NCBI Taxonomy" id="1796620"/>
    <lineage>
        <taxon>Bacteria</taxon>
        <taxon>Bacillati</taxon>
        <taxon>Bacillota</taxon>
        <taxon>Clostridia</taxon>
        <taxon>Eubacteriales</taxon>
        <taxon>Acutalibacteraceae</taxon>
        <taxon>Acutalibacter</taxon>
    </lineage>
</organism>
<dbReference type="AlphaFoldDB" id="A0A1Z2XUT7"/>
<evidence type="ECO:0000256" key="5">
    <source>
        <dbReference type="ARBA" id="ARBA00022840"/>
    </source>
</evidence>
<keyword evidence="7" id="KW-0546">Nucleotide metabolism</keyword>
<reference evidence="12" key="1">
    <citation type="journal article" date="2017" name="Genome Announc.">
        <title>High-Quality Whole-Genome Sequences of the Oligo-Mouse-Microbiota Bacterial Community.</title>
        <authorList>
            <person name="Garzetti D."/>
            <person name="Brugiroux S."/>
            <person name="Bunk B."/>
            <person name="Pukall R."/>
            <person name="McCoy K.D."/>
            <person name="Macpherson A.J."/>
            <person name="Stecher B."/>
        </authorList>
    </citation>
    <scope>NUCLEOTIDE SEQUENCE</scope>
    <source>
        <strain evidence="12">KB18</strain>
    </source>
</reference>
<keyword evidence="14" id="KW-1185">Reference proteome</keyword>
<dbReference type="GO" id="GO:0051607">
    <property type="term" value="P:defense response to virus"/>
    <property type="evidence" value="ECO:0007669"/>
    <property type="project" value="UniProtKB-KW"/>
</dbReference>
<feature type="domain" description="Cyclic GMP-AMP synthase DncV-like nucleotidyltransferase" evidence="11">
    <location>
        <begin position="38"/>
        <end position="111"/>
    </location>
</feature>
<accession>A0A1Z2XUT7</accession>